<organism evidence="2 3">
    <name type="scientific">Cellvibrio japonicus (strain Ueda107)</name>
    <name type="common">Pseudomonas fluorescens subsp. cellulosa</name>
    <dbReference type="NCBI Taxonomy" id="498211"/>
    <lineage>
        <taxon>Bacteria</taxon>
        <taxon>Pseudomonadati</taxon>
        <taxon>Pseudomonadota</taxon>
        <taxon>Gammaproteobacteria</taxon>
        <taxon>Cellvibrionales</taxon>
        <taxon>Cellvibrionaceae</taxon>
        <taxon>Cellvibrio</taxon>
    </lineage>
</organism>
<dbReference type="Proteomes" id="UP000001036">
    <property type="component" value="Chromosome"/>
</dbReference>
<dbReference type="HOGENOM" id="CLU_1934282_0_0_6"/>
<protein>
    <submittedName>
        <fullName evidence="2">Uncharacterized protein</fullName>
    </submittedName>
</protein>
<keyword evidence="3" id="KW-1185">Reference proteome</keyword>
<reference evidence="2 3" key="1">
    <citation type="journal article" date="2008" name="J. Bacteriol.">
        <title>Insights into plant cell wall degradation from the genome sequence of the soil bacterium Cellvibrio japonicus.</title>
        <authorList>
            <person name="Deboy R.T."/>
            <person name="Mongodin E.F."/>
            <person name="Fouts D.E."/>
            <person name="Tailford L.E."/>
            <person name="Khouri H."/>
            <person name="Emerson J.B."/>
            <person name="Mohamoud Y."/>
            <person name="Watkins K."/>
            <person name="Henrissat B."/>
            <person name="Gilbert H.J."/>
            <person name="Nelson K.E."/>
        </authorList>
    </citation>
    <scope>NUCLEOTIDE SEQUENCE [LARGE SCALE GENOMIC DNA]</scope>
    <source>
        <strain evidence="2 3">Ueda107</strain>
    </source>
</reference>
<gene>
    <name evidence="2" type="ordered locus">CJA_1823</name>
</gene>
<dbReference type="EMBL" id="CP000934">
    <property type="protein sequence ID" value="ACE83206.1"/>
    <property type="molecule type" value="Genomic_DNA"/>
</dbReference>
<evidence type="ECO:0000313" key="3">
    <source>
        <dbReference type="Proteomes" id="UP000001036"/>
    </source>
</evidence>
<feature type="region of interest" description="Disordered" evidence="1">
    <location>
        <begin position="111"/>
        <end position="132"/>
    </location>
</feature>
<sequence>MFMVIQQRRPVWLIALLILVFLGQSLAVVAMPCQLMDVAPMSHDMESMDHSMMGMQHDMSQMDAQDDVMDMKTTHDCCKTMGHCSSNSCSAPALSYSVAFAIQSDTSVNTNSYHEHLPSSPVSSLYRPPIFR</sequence>
<evidence type="ECO:0000313" key="2">
    <source>
        <dbReference type="EMBL" id="ACE83206.1"/>
    </source>
</evidence>
<accession>B3PFV8</accession>
<dbReference type="KEGG" id="cja:CJA_1823"/>
<evidence type="ECO:0000256" key="1">
    <source>
        <dbReference type="SAM" id="MobiDB-lite"/>
    </source>
</evidence>
<proteinExistence type="predicted"/>
<dbReference type="STRING" id="498211.CJA_1823"/>
<dbReference type="eggNOG" id="ENOG5031V02">
    <property type="taxonomic scope" value="Bacteria"/>
</dbReference>
<name>B3PFV8_CELJU</name>
<dbReference type="AlphaFoldDB" id="B3PFV8"/>